<name>A0A543C1C6_9ACTN</name>
<feature type="region of interest" description="Disordered" evidence="1">
    <location>
        <begin position="250"/>
        <end position="269"/>
    </location>
</feature>
<dbReference type="Pfam" id="PF13460">
    <property type="entry name" value="NAD_binding_10"/>
    <property type="match status" value="1"/>
</dbReference>
<dbReference type="OrthoDB" id="4457504at2"/>
<comment type="caution">
    <text evidence="3">The sequence shown here is derived from an EMBL/GenBank/DDBJ whole genome shotgun (WGS) entry which is preliminary data.</text>
</comment>
<gene>
    <name evidence="3" type="ORF">FB559_8203</name>
</gene>
<evidence type="ECO:0000313" key="4">
    <source>
        <dbReference type="Proteomes" id="UP000316096"/>
    </source>
</evidence>
<dbReference type="InterPro" id="IPR036291">
    <property type="entry name" value="NAD(P)-bd_dom_sf"/>
</dbReference>
<dbReference type="Gene3D" id="3.90.25.10">
    <property type="entry name" value="UDP-galactose 4-epimerase, domain 1"/>
    <property type="match status" value="1"/>
</dbReference>
<keyword evidence="4" id="KW-1185">Reference proteome</keyword>
<dbReference type="Gene3D" id="3.40.50.720">
    <property type="entry name" value="NAD(P)-binding Rossmann-like Domain"/>
    <property type="match status" value="1"/>
</dbReference>
<reference evidence="3 4" key="1">
    <citation type="submission" date="2019-06" db="EMBL/GenBank/DDBJ databases">
        <title>Sequencing the genomes of 1000 actinobacteria strains.</title>
        <authorList>
            <person name="Klenk H.-P."/>
        </authorList>
    </citation>
    <scope>NUCLEOTIDE SEQUENCE [LARGE SCALE GENOMIC DNA]</scope>
    <source>
        <strain evidence="3 4">DSM 102200</strain>
    </source>
</reference>
<evidence type="ECO:0000256" key="1">
    <source>
        <dbReference type="SAM" id="MobiDB-lite"/>
    </source>
</evidence>
<proteinExistence type="predicted"/>
<dbReference type="InterPro" id="IPR016040">
    <property type="entry name" value="NAD(P)-bd_dom"/>
</dbReference>
<dbReference type="InterPro" id="IPR051604">
    <property type="entry name" value="Ergot_Alk_Oxidoreductase"/>
</dbReference>
<dbReference type="PANTHER" id="PTHR43162:SF1">
    <property type="entry name" value="PRESTALK A DIFFERENTIATION PROTEIN A"/>
    <property type="match status" value="1"/>
</dbReference>
<dbReference type="Proteomes" id="UP000316096">
    <property type="component" value="Unassembled WGS sequence"/>
</dbReference>
<dbReference type="RefSeq" id="WP_141962852.1">
    <property type="nucleotide sequence ID" value="NZ_VFOZ01000002.1"/>
</dbReference>
<organism evidence="3 4">
    <name type="scientific">Actinoallomurus bryophytorum</name>
    <dbReference type="NCBI Taxonomy" id="1490222"/>
    <lineage>
        <taxon>Bacteria</taxon>
        <taxon>Bacillati</taxon>
        <taxon>Actinomycetota</taxon>
        <taxon>Actinomycetes</taxon>
        <taxon>Streptosporangiales</taxon>
        <taxon>Thermomonosporaceae</taxon>
        <taxon>Actinoallomurus</taxon>
    </lineage>
</organism>
<accession>A0A543C1C6</accession>
<evidence type="ECO:0000259" key="2">
    <source>
        <dbReference type="Pfam" id="PF13460"/>
    </source>
</evidence>
<dbReference type="EMBL" id="VFOZ01000002">
    <property type="protein sequence ID" value="TQL90887.1"/>
    <property type="molecule type" value="Genomic_DNA"/>
</dbReference>
<evidence type="ECO:0000313" key="3">
    <source>
        <dbReference type="EMBL" id="TQL90887.1"/>
    </source>
</evidence>
<dbReference type="AlphaFoldDB" id="A0A543C1C6"/>
<dbReference type="PANTHER" id="PTHR43162">
    <property type="match status" value="1"/>
</dbReference>
<protein>
    <submittedName>
        <fullName evidence="3">Uncharacterized protein YbjT (DUF2867 family)</fullName>
    </submittedName>
</protein>
<sequence>MTTLVTGATGHIGRLVVDRLVEAGEDVRALTRDPARAAFPAGVTVVRGDLTEPGTLAEAFHGVERLYLFPVPATAHAVVGLARRAGVRRVAVLSSGAVTGGADTDFHRLVERAAEESGLEWTHVRAGEFALNMLWLWGPLIRAERVVYDPFPDIGRYPTHEADIADVAATVLLEDGHAGAAYDVTGPDPIGHRGQIQRIAAAIGEDIRLVVVEPEEARERYLRPGGLAAANARFLLGLDDGDEPLTVLPYAPPSEMGPPTAEAVTGRPGRSFTQWVHDHADDFR</sequence>
<dbReference type="SUPFAM" id="SSF51735">
    <property type="entry name" value="NAD(P)-binding Rossmann-fold domains"/>
    <property type="match status" value="1"/>
</dbReference>
<feature type="domain" description="NAD(P)-binding" evidence="2">
    <location>
        <begin position="7"/>
        <end position="173"/>
    </location>
</feature>